<dbReference type="OMA" id="WREIFIS"/>
<dbReference type="PROSITE" id="PS50086">
    <property type="entry name" value="TBC_RABGAP"/>
    <property type="match status" value="1"/>
</dbReference>
<accession>A0A1Y2FK50</accession>
<dbReference type="Proteomes" id="UP000193685">
    <property type="component" value="Unassembled WGS sequence"/>
</dbReference>
<dbReference type="SUPFAM" id="SSF47923">
    <property type="entry name" value="Ypt/Rab-GAP domain of gyp1p"/>
    <property type="match status" value="2"/>
</dbReference>
<name>A0A1Y2FK50_PROLT</name>
<dbReference type="FunFam" id="1.10.8.270:FF:000037">
    <property type="entry name" value="TBC1 domain family member 22A"/>
    <property type="match status" value="1"/>
</dbReference>
<dbReference type="Pfam" id="PF00566">
    <property type="entry name" value="RabGAP-TBC"/>
    <property type="match status" value="1"/>
</dbReference>
<dbReference type="GO" id="GO:0005794">
    <property type="term" value="C:Golgi apparatus"/>
    <property type="evidence" value="ECO:0007669"/>
    <property type="project" value="TreeGrafter"/>
</dbReference>
<proteinExistence type="predicted"/>
<dbReference type="OrthoDB" id="26371at2759"/>
<gene>
    <name evidence="3" type="ORF">BCR37DRAFT_378341</name>
</gene>
<evidence type="ECO:0000256" key="1">
    <source>
        <dbReference type="SAM" id="MobiDB-lite"/>
    </source>
</evidence>
<feature type="domain" description="Rab-GAP TBC" evidence="2">
    <location>
        <begin position="224"/>
        <end position="448"/>
    </location>
</feature>
<dbReference type="Gene3D" id="1.10.472.80">
    <property type="entry name" value="Ypt/Rab-GAP domain of gyp1p, domain 3"/>
    <property type="match status" value="1"/>
</dbReference>
<dbReference type="SMART" id="SM00164">
    <property type="entry name" value="TBC"/>
    <property type="match status" value="1"/>
</dbReference>
<evidence type="ECO:0000313" key="4">
    <source>
        <dbReference type="Proteomes" id="UP000193685"/>
    </source>
</evidence>
<dbReference type="InterPro" id="IPR035969">
    <property type="entry name" value="Rab-GAP_TBC_sf"/>
</dbReference>
<dbReference type="PANTHER" id="PTHR22957">
    <property type="entry name" value="TBC1 DOMAIN FAMILY MEMBER GTPASE-ACTIVATING PROTEIN"/>
    <property type="match status" value="1"/>
</dbReference>
<dbReference type="RefSeq" id="XP_040726348.1">
    <property type="nucleotide sequence ID" value="XM_040869025.1"/>
</dbReference>
<reference evidence="3 4" key="1">
    <citation type="submission" date="2016-07" db="EMBL/GenBank/DDBJ databases">
        <title>Pervasive Adenine N6-methylation of Active Genes in Fungi.</title>
        <authorList>
            <consortium name="DOE Joint Genome Institute"/>
            <person name="Mondo S.J."/>
            <person name="Dannebaum R.O."/>
            <person name="Kuo R.C."/>
            <person name="Labutti K."/>
            <person name="Haridas S."/>
            <person name="Kuo A."/>
            <person name="Salamov A."/>
            <person name="Ahrendt S.R."/>
            <person name="Lipzen A."/>
            <person name="Sullivan W."/>
            <person name="Andreopoulos W.B."/>
            <person name="Clum A."/>
            <person name="Lindquist E."/>
            <person name="Daum C."/>
            <person name="Ramamoorthy G.K."/>
            <person name="Gryganskyi A."/>
            <person name="Culley D."/>
            <person name="Magnuson J.K."/>
            <person name="James T.Y."/>
            <person name="O'Malley M.A."/>
            <person name="Stajich J.E."/>
            <person name="Spatafora J.W."/>
            <person name="Visel A."/>
            <person name="Grigoriev I.V."/>
        </authorList>
    </citation>
    <scope>NUCLEOTIDE SEQUENCE [LARGE SCALE GENOMIC DNA]</scope>
    <source>
        <strain evidence="3 4">12-1054</strain>
    </source>
</reference>
<dbReference type="FunFam" id="1.10.472.80:FF:000001">
    <property type="entry name" value="TBC1 domain family member 22B"/>
    <property type="match status" value="1"/>
</dbReference>
<dbReference type="GO" id="GO:0005096">
    <property type="term" value="F:GTPase activator activity"/>
    <property type="evidence" value="ECO:0007669"/>
    <property type="project" value="TreeGrafter"/>
</dbReference>
<dbReference type="FunFam" id="1.10.10.750:FF:000007">
    <property type="entry name" value="TBC1 domain family member"/>
    <property type="match status" value="1"/>
</dbReference>
<dbReference type="EMBL" id="MCFI01000006">
    <property type="protein sequence ID" value="ORY84330.1"/>
    <property type="molecule type" value="Genomic_DNA"/>
</dbReference>
<dbReference type="GeneID" id="63785624"/>
<dbReference type="InterPro" id="IPR000195">
    <property type="entry name" value="Rab-GAP-TBC_dom"/>
</dbReference>
<feature type="region of interest" description="Disordered" evidence="1">
    <location>
        <begin position="1"/>
        <end position="39"/>
    </location>
</feature>
<dbReference type="Gene3D" id="1.10.10.750">
    <property type="entry name" value="Ypt/Rab-GAP domain of gyp1p, domain 1"/>
    <property type="match status" value="1"/>
</dbReference>
<feature type="compositionally biased region" description="Polar residues" evidence="1">
    <location>
        <begin position="25"/>
        <end position="39"/>
    </location>
</feature>
<protein>
    <submittedName>
        <fullName evidence="3">Rab-GTPase-TBC domain-containing protein</fullName>
    </submittedName>
</protein>
<evidence type="ECO:0000259" key="2">
    <source>
        <dbReference type="PROSITE" id="PS50086"/>
    </source>
</evidence>
<sequence length="519" mass="58784">MKQVSGNSLFDPLPKNKREGPTGAGSLSRSISSAHTTSGSGLIKGASYSHTDLLALQSRSASPIPSQISAKYATKSSKFNKLLLDEDDDWASELDDSTRAAERRRQMLIKSIEHRPSSFEAASFAPLKKTHSYPQYPFVQAGATGGLRTGHEAILQDPVCLLESTYHPTLPSESDGDAVLVGTAESESLREEIGLRLSRIARFRRIMQSKHIDLHALKKLAWNGVPGELRPCVWQLLLGYLPAHSERRISTLARKRQEYLDGVADAWQRGEAGLDQTIWHQIHIDVPRTNPLIRLYQFPATQRSLERILYLWAIRHPASGYVQGINDLVTPFFQVFLGAYIEGDPEQCDPGTLSEEVRHAVEADSFWCLSKLLDGIQDNYIHTQPGIQRQVANLRELTGRIDAQLVQHLDSEMVEFIQFSFRWMNCLLMREMSVRCTTRMWDTYMAEGPLGFSDFHLYVCTAFLVKWSAQIKERDFQGIMMFIQALPTQSWGDKEIEMLLSEAFLWKSLWSHSPDFARK</sequence>
<organism evidence="3 4">
    <name type="scientific">Protomyces lactucae-debilis</name>
    <dbReference type="NCBI Taxonomy" id="2754530"/>
    <lineage>
        <taxon>Eukaryota</taxon>
        <taxon>Fungi</taxon>
        <taxon>Dikarya</taxon>
        <taxon>Ascomycota</taxon>
        <taxon>Taphrinomycotina</taxon>
        <taxon>Taphrinomycetes</taxon>
        <taxon>Taphrinales</taxon>
        <taxon>Protomycetaceae</taxon>
        <taxon>Protomyces</taxon>
    </lineage>
</organism>
<evidence type="ECO:0000313" key="3">
    <source>
        <dbReference type="EMBL" id="ORY84330.1"/>
    </source>
</evidence>
<dbReference type="Gene3D" id="1.10.8.270">
    <property type="entry name" value="putative rabgap domain of human tbc1 domain family member 14 like domains"/>
    <property type="match status" value="1"/>
</dbReference>
<dbReference type="PANTHER" id="PTHR22957:SF26">
    <property type="entry name" value="LD44506P"/>
    <property type="match status" value="1"/>
</dbReference>
<dbReference type="AlphaFoldDB" id="A0A1Y2FK50"/>
<keyword evidence="4" id="KW-1185">Reference proteome</keyword>
<dbReference type="STRING" id="56484.A0A1Y2FK50"/>
<comment type="caution">
    <text evidence="3">The sequence shown here is derived from an EMBL/GenBank/DDBJ whole genome shotgun (WGS) entry which is preliminary data.</text>
</comment>